<keyword evidence="2" id="KW-0521">NADP</keyword>
<dbReference type="InterPro" id="IPR002734">
    <property type="entry name" value="RibDG_C"/>
</dbReference>
<proteinExistence type="predicted"/>
<evidence type="ECO:0000256" key="3">
    <source>
        <dbReference type="ARBA" id="ARBA00023002"/>
    </source>
</evidence>
<name>A0ABQ3GH85_9MICC</name>
<dbReference type="SUPFAM" id="SSF53597">
    <property type="entry name" value="Dihydrofolate reductase-like"/>
    <property type="match status" value="1"/>
</dbReference>
<sequence>MQQSTLSDTDILAAYEPPPGTFVRFNFVSTLDGAATHDGVSGAIGGPADKRAFALQRRWADVVLIGAGTIRAEGYAGELVDAAGQRWRTARGLAAHPAIAVVSGSLGLEPDSEFFTRAPVRPLLLTTDAAANDPAKAPLAEVADVVALGESVQPRAVTEYLAGRGLRVIHSEGGPRLLGSFIAADAVDSLCLTLSPVLAGSDAPRISSGPAGDLRRMRLERILHEDGELLLEYRRP</sequence>
<evidence type="ECO:0000256" key="2">
    <source>
        <dbReference type="ARBA" id="ARBA00022857"/>
    </source>
</evidence>
<keyword evidence="3" id="KW-0560">Oxidoreductase</keyword>
<dbReference type="PANTHER" id="PTHR38011">
    <property type="entry name" value="DIHYDROFOLATE REDUCTASE FAMILY PROTEIN (AFU_ORTHOLOGUE AFUA_8G06820)"/>
    <property type="match status" value="1"/>
</dbReference>
<dbReference type="InterPro" id="IPR024072">
    <property type="entry name" value="DHFR-like_dom_sf"/>
</dbReference>
<dbReference type="RefSeq" id="WP_189349022.1">
    <property type="nucleotide sequence ID" value="NZ_BMXK01000004.1"/>
</dbReference>
<reference evidence="6" key="1">
    <citation type="journal article" date="2019" name="Int. J. Syst. Evol. Microbiol.">
        <title>The Global Catalogue of Microorganisms (GCM) 10K type strain sequencing project: providing services to taxonomists for standard genome sequencing and annotation.</title>
        <authorList>
            <consortium name="The Broad Institute Genomics Platform"/>
            <consortium name="The Broad Institute Genome Sequencing Center for Infectious Disease"/>
            <person name="Wu L."/>
            <person name="Ma J."/>
        </authorList>
    </citation>
    <scope>NUCLEOTIDE SEQUENCE [LARGE SCALE GENOMIC DNA]</scope>
    <source>
        <strain evidence="6">KCTC 19466</strain>
    </source>
</reference>
<dbReference type="InterPro" id="IPR050765">
    <property type="entry name" value="Riboflavin_Biosynth_HTPR"/>
</dbReference>
<evidence type="ECO:0000259" key="4">
    <source>
        <dbReference type="Pfam" id="PF01872"/>
    </source>
</evidence>
<accession>A0ABQ3GH85</accession>
<evidence type="ECO:0000256" key="1">
    <source>
        <dbReference type="ARBA" id="ARBA00005104"/>
    </source>
</evidence>
<dbReference type="Pfam" id="PF01872">
    <property type="entry name" value="RibD_C"/>
    <property type="match status" value="1"/>
</dbReference>
<dbReference type="Proteomes" id="UP000642819">
    <property type="component" value="Unassembled WGS sequence"/>
</dbReference>
<dbReference type="EMBL" id="BMXK01000004">
    <property type="protein sequence ID" value="GHD03585.1"/>
    <property type="molecule type" value="Genomic_DNA"/>
</dbReference>
<evidence type="ECO:0000313" key="5">
    <source>
        <dbReference type="EMBL" id="GHD03585.1"/>
    </source>
</evidence>
<gene>
    <name evidence="5" type="ORF">GCM10008096_09760</name>
</gene>
<protein>
    <recommendedName>
        <fullName evidence="4">Bacterial bifunctional deaminase-reductase C-terminal domain-containing protein</fullName>
    </recommendedName>
</protein>
<dbReference type="PANTHER" id="PTHR38011:SF7">
    <property type="entry name" value="2,5-DIAMINO-6-RIBOSYLAMINO-4(3H)-PYRIMIDINONE 5'-PHOSPHATE REDUCTASE"/>
    <property type="match status" value="1"/>
</dbReference>
<keyword evidence="6" id="KW-1185">Reference proteome</keyword>
<comment type="caution">
    <text evidence="5">The sequence shown here is derived from an EMBL/GenBank/DDBJ whole genome shotgun (WGS) entry which is preliminary data.</text>
</comment>
<dbReference type="Gene3D" id="3.40.430.10">
    <property type="entry name" value="Dihydrofolate Reductase, subunit A"/>
    <property type="match status" value="1"/>
</dbReference>
<organism evidence="5 6">
    <name type="scientific">Zhihengliuella salsuginis</name>
    <dbReference type="NCBI Taxonomy" id="578222"/>
    <lineage>
        <taxon>Bacteria</taxon>
        <taxon>Bacillati</taxon>
        <taxon>Actinomycetota</taxon>
        <taxon>Actinomycetes</taxon>
        <taxon>Micrococcales</taxon>
        <taxon>Micrococcaceae</taxon>
        <taxon>Zhihengliuella</taxon>
    </lineage>
</organism>
<comment type="pathway">
    <text evidence="1">Cofactor biosynthesis; riboflavin biosynthesis.</text>
</comment>
<evidence type="ECO:0000313" key="6">
    <source>
        <dbReference type="Proteomes" id="UP000642819"/>
    </source>
</evidence>
<feature type="domain" description="Bacterial bifunctional deaminase-reductase C-terminal" evidence="4">
    <location>
        <begin position="22"/>
        <end position="224"/>
    </location>
</feature>